<name>A0ABM7PCL4_9BACT</name>
<evidence type="ECO:0000313" key="2">
    <source>
        <dbReference type="Proteomes" id="UP001320148"/>
    </source>
</evidence>
<gene>
    <name evidence="1" type="ORF">DSLASN_04390</name>
</gene>
<accession>A0ABM7PCL4</accession>
<reference evidence="1 2" key="1">
    <citation type="submission" date="2021-02" db="EMBL/GenBank/DDBJ databases">
        <title>Complete genome of Desulfoluna sp. strain ASN36.</title>
        <authorList>
            <person name="Takahashi A."/>
            <person name="Kojima H."/>
            <person name="Fukui M."/>
        </authorList>
    </citation>
    <scope>NUCLEOTIDE SEQUENCE [LARGE SCALE GENOMIC DNA]</scope>
    <source>
        <strain evidence="1 2">ASN36</strain>
    </source>
</reference>
<sequence length="54" mass="6545">MLDLDKYLDIKLPPKRSRWNQIHQTVEFVLHACHDPSPLRDELERTFAELRMIK</sequence>
<proteinExistence type="predicted"/>
<dbReference type="RefSeq" id="WP_236891113.1">
    <property type="nucleotide sequence ID" value="NZ_AP024488.1"/>
</dbReference>
<evidence type="ECO:0000313" key="1">
    <source>
        <dbReference type="EMBL" id="BCS94807.1"/>
    </source>
</evidence>
<keyword evidence="2" id="KW-1185">Reference proteome</keyword>
<organism evidence="1 2">
    <name type="scientific">Desulfoluna limicola</name>
    <dbReference type="NCBI Taxonomy" id="2810562"/>
    <lineage>
        <taxon>Bacteria</taxon>
        <taxon>Pseudomonadati</taxon>
        <taxon>Thermodesulfobacteriota</taxon>
        <taxon>Desulfobacteria</taxon>
        <taxon>Desulfobacterales</taxon>
        <taxon>Desulfolunaceae</taxon>
        <taxon>Desulfoluna</taxon>
    </lineage>
</organism>
<dbReference type="Proteomes" id="UP001320148">
    <property type="component" value="Chromosome"/>
</dbReference>
<protein>
    <submittedName>
        <fullName evidence="1">Uncharacterized protein</fullName>
    </submittedName>
</protein>
<dbReference type="EMBL" id="AP024488">
    <property type="protein sequence ID" value="BCS94807.1"/>
    <property type="molecule type" value="Genomic_DNA"/>
</dbReference>